<keyword evidence="3" id="KW-1185">Reference proteome</keyword>
<dbReference type="KEGG" id="msar:MSAR_19360"/>
<sequence length="95" mass="9532">MNAPRYDEIVELLGQVNAAPSPVAAQVPADETTASDILAVESIVLAGTATTRDGAISEVGRLLVACGVHGHVFPQGLPSRNSPGSGAAAVSVANR</sequence>
<feature type="compositionally biased region" description="Low complexity" evidence="1">
    <location>
        <begin position="84"/>
        <end position="95"/>
    </location>
</feature>
<organism evidence="2 3">
    <name type="scientific">Mycolicibacterium sarraceniae</name>
    <dbReference type="NCBI Taxonomy" id="1534348"/>
    <lineage>
        <taxon>Bacteria</taxon>
        <taxon>Bacillati</taxon>
        <taxon>Actinomycetota</taxon>
        <taxon>Actinomycetes</taxon>
        <taxon>Mycobacteriales</taxon>
        <taxon>Mycobacteriaceae</taxon>
        <taxon>Mycolicibacterium</taxon>
    </lineage>
</organism>
<dbReference type="Proteomes" id="UP000466445">
    <property type="component" value="Chromosome"/>
</dbReference>
<proteinExistence type="predicted"/>
<dbReference type="EMBL" id="AP022595">
    <property type="protein sequence ID" value="BBY58800.1"/>
    <property type="molecule type" value="Genomic_DNA"/>
</dbReference>
<evidence type="ECO:0000313" key="2">
    <source>
        <dbReference type="EMBL" id="BBY58800.1"/>
    </source>
</evidence>
<accession>A0A7I7SQD6</accession>
<name>A0A7I7SQD6_9MYCO</name>
<gene>
    <name evidence="2" type="ORF">MSAR_19360</name>
</gene>
<evidence type="ECO:0000256" key="1">
    <source>
        <dbReference type="SAM" id="MobiDB-lite"/>
    </source>
</evidence>
<protein>
    <submittedName>
        <fullName evidence="2">Uncharacterized protein</fullName>
    </submittedName>
</protein>
<dbReference type="RefSeq" id="WP_163694281.1">
    <property type="nucleotide sequence ID" value="NZ_AP022595.1"/>
</dbReference>
<reference evidence="2 3" key="1">
    <citation type="journal article" date="2019" name="Emerg. Microbes Infect.">
        <title>Comprehensive subspecies identification of 175 nontuberculous mycobacteria species based on 7547 genomic profiles.</title>
        <authorList>
            <person name="Matsumoto Y."/>
            <person name="Kinjo T."/>
            <person name="Motooka D."/>
            <person name="Nabeya D."/>
            <person name="Jung N."/>
            <person name="Uechi K."/>
            <person name="Horii T."/>
            <person name="Iida T."/>
            <person name="Fujita J."/>
            <person name="Nakamura S."/>
        </authorList>
    </citation>
    <scope>NUCLEOTIDE SEQUENCE [LARGE SCALE GENOMIC DNA]</scope>
    <source>
        <strain evidence="2 3">JCM 30395</strain>
    </source>
</reference>
<dbReference type="AlphaFoldDB" id="A0A7I7SQD6"/>
<feature type="region of interest" description="Disordered" evidence="1">
    <location>
        <begin position="75"/>
        <end position="95"/>
    </location>
</feature>
<evidence type="ECO:0000313" key="3">
    <source>
        <dbReference type="Proteomes" id="UP000466445"/>
    </source>
</evidence>